<dbReference type="EMBL" id="CM046117">
    <property type="protein sequence ID" value="KAI8437171.1"/>
    <property type="molecule type" value="Genomic_DNA"/>
</dbReference>
<comment type="caution">
    <text evidence="1">The sequence shown here is derived from an EMBL/GenBank/DDBJ whole genome shotgun (WGS) entry which is preliminary data.</text>
</comment>
<sequence>MLPGPSKPKVTDSRLARPYCACTSSRLPMPWQLQLQELELATDCACGEEDAIGEWTWQEPEGNVQNSLEFSKNDTQVTFHPTYSSGTATVRGDCPFHKDHHHYFEIKMLTDTYGTDIMVGVGTDKVNIAESRYKFTSLLGEDDQSYGLSYRGMVRHGAGLAHESAGFCRGSIVGVRVDLWHGTLEFYVNRKPQGISFFNLRRHQQLYPMVSSTAAQSKIRLIYAASWRASLLVDAAKILAASTTADSSAMMPPGLWRMLKPHFWMFMPTEDAMQKKSKESEMEFDKAEISESLRWAPGMKRRHWQMSRVPIHDGAASTIVSSIKYESTSNDDQDVWHTIYIEELSNRVREPTVVGVPNFNAAEDAATLRAAMKGFGTDEQAIIDILTSRSNIQRQAIAQAFTHEYGRDIIEDLKSELGGHFEDVIVALMRPPAEYLCKELHNCMEGMGTDENTLVEILCTRTKKEIAEIVDAYERLYNRPLAEHMCSETSGDFRRLLTLIVTSPAAWFATRLRAAMQGLGTDDRTLVRIVVSRSELDLAAIAREYERLYDKTLESEIRLSASRTPRPGLRSGCAPPSRARGPMTRRSSALSQVALKSTSEALSENTSVQNESCKSIKLIHLRALIAAIKNSVTNIGKSNICRKETKKLFSKKIAEKSDEITLMLIIPFIIPEVLYHRASNGN</sequence>
<gene>
    <name evidence="1" type="ORF">MSG28_010505</name>
</gene>
<protein>
    <submittedName>
        <fullName evidence="1">Uncharacterized protein</fullName>
    </submittedName>
</protein>
<keyword evidence="2" id="KW-1185">Reference proteome</keyword>
<name>A0ACC0KKQ0_CHOFU</name>
<proteinExistence type="predicted"/>
<reference evidence="1 2" key="1">
    <citation type="journal article" date="2022" name="Genome Biol. Evol.">
        <title>The Spruce Budworm Genome: Reconstructing the Evolutionary History of Antifreeze Proteins.</title>
        <authorList>
            <person name="Beliveau C."/>
            <person name="Gagne P."/>
            <person name="Picq S."/>
            <person name="Vernygora O."/>
            <person name="Keeling C.I."/>
            <person name="Pinkney K."/>
            <person name="Doucet D."/>
            <person name="Wen F."/>
            <person name="Johnston J.S."/>
            <person name="Maaroufi H."/>
            <person name="Boyle B."/>
            <person name="Laroche J."/>
            <person name="Dewar K."/>
            <person name="Juretic N."/>
            <person name="Blackburn G."/>
            <person name="Nisole A."/>
            <person name="Brunet B."/>
            <person name="Brandao M."/>
            <person name="Lumley L."/>
            <person name="Duan J."/>
            <person name="Quan G."/>
            <person name="Lucarotti C.J."/>
            <person name="Roe A.D."/>
            <person name="Sperling F.A.H."/>
            <person name="Levesque R.C."/>
            <person name="Cusson M."/>
        </authorList>
    </citation>
    <scope>NUCLEOTIDE SEQUENCE [LARGE SCALE GENOMIC DNA]</scope>
    <source>
        <strain evidence="1">Glfc:IPQL:Cfum</strain>
    </source>
</reference>
<organism evidence="1 2">
    <name type="scientific">Choristoneura fumiferana</name>
    <name type="common">Spruce budworm moth</name>
    <name type="synonym">Archips fumiferana</name>
    <dbReference type="NCBI Taxonomy" id="7141"/>
    <lineage>
        <taxon>Eukaryota</taxon>
        <taxon>Metazoa</taxon>
        <taxon>Ecdysozoa</taxon>
        <taxon>Arthropoda</taxon>
        <taxon>Hexapoda</taxon>
        <taxon>Insecta</taxon>
        <taxon>Pterygota</taxon>
        <taxon>Neoptera</taxon>
        <taxon>Endopterygota</taxon>
        <taxon>Lepidoptera</taxon>
        <taxon>Glossata</taxon>
        <taxon>Ditrysia</taxon>
        <taxon>Tortricoidea</taxon>
        <taxon>Tortricidae</taxon>
        <taxon>Tortricinae</taxon>
        <taxon>Choristoneura</taxon>
    </lineage>
</organism>
<evidence type="ECO:0000313" key="2">
    <source>
        <dbReference type="Proteomes" id="UP001064048"/>
    </source>
</evidence>
<accession>A0ACC0KKQ0</accession>
<evidence type="ECO:0000313" key="1">
    <source>
        <dbReference type="EMBL" id="KAI8437171.1"/>
    </source>
</evidence>
<dbReference type="Proteomes" id="UP001064048">
    <property type="component" value="Chromosome 17"/>
</dbReference>